<dbReference type="RefSeq" id="WP_000351773.1">
    <property type="nucleotide sequence ID" value="NZ_ACZT01000026.1"/>
</dbReference>
<dbReference type="Proteomes" id="UP000050491">
    <property type="component" value="Unassembled WGS sequence"/>
</dbReference>
<organism evidence="6 9">
    <name type="scientific">Vibrio metoecus</name>
    <dbReference type="NCBI Taxonomy" id="1481663"/>
    <lineage>
        <taxon>Bacteria</taxon>
        <taxon>Pseudomonadati</taxon>
        <taxon>Pseudomonadota</taxon>
        <taxon>Gammaproteobacteria</taxon>
        <taxon>Vibrionales</taxon>
        <taxon>Vibrionaceae</taxon>
        <taxon>Vibrio</taxon>
    </lineage>
</organism>
<dbReference type="EMBL" id="LBGP01000013">
    <property type="protein sequence ID" value="KQB00808.1"/>
    <property type="molecule type" value="Genomic_DNA"/>
</dbReference>
<dbReference type="Gene3D" id="3.40.50.720">
    <property type="entry name" value="NAD(P)-binding Rossmann-like Domain"/>
    <property type="match status" value="1"/>
</dbReference>
<dbReference type="Proteomes" id="UP000216173">
    <property type="component" value="Unassembled WGS sequence"/>
</dbReference>
<keyword evidence="2" id="KW-0560">Oxidoreductase</keyword>
<dbReference type="GO" id="GO:0016491">
    <property type="term" value="F:oxidoreductase activity"/>
    <property type="evidence" value="ECO:0007669"/>
    <property type="project" value="UniProtKB-KW"/>
</dbReference>
<evidence type="ECO:0000256" key="1">
    <source>
        <dbReference type="ARBA" id="ARBA00006484"/>
    </source>
</evidence>
<dbReference type="PANTHER" id="PTHR44196:SF1">
    <property type="entry name" value="DEHYDROGENASE_REDUCTASE SDR FAMILY MEMBER 7B"/>
    <property type="match status" value="1"/>
</dbReference>
<gene>
    <name evidence="7" type="ORF">CGU03_15545</name>
    <name evidence="5" type="ORF">DP83_01730</name>
    <name evidence="6" type="ORF">XV92_09540</name>
</gene>
<dbReference type="Pfam" id="PF00106">
    <property type="entry name" value="adh_short"/>
    <property type="match status" value="1"/>
</dbReference>
<reference evidence="6 9" key="2">
    <citation type="journal article" date="2015" name="Genome Biol. Evol.">
        <title>The Dynamics of Genetic Interactions between Vibrio metoecus and Vibrio cholerae, Two Close Relatives Co-Occurring in the Environment.</title>
        <authorList>
            <person name="Orata F.D."/>
            <person name="Kirchberger P.C."/>
            <person name="Meheust R."/>
            <person name="Barlow E.J."/>
            <person name="Tarr C.L."/>
            <person name="Boucher Y."/>
        </authorList>
    </citation>
    <scope>NUCLEOTIDE SEQUENCE [LARGE SCALE GENOMIC DNA]</scope>
    <source>
        <strain evidence="6 9">YB5B04</strain>
    </source>
</reference>
<reference evidence="10" key="4">
    <citation type="submission" date="2017-07" db="EMBL/GenBank/DDBJ databases">
        <authorList>
            <person name="Boucher Y."/>
            <person name="Orata F.D."/>
        </authorList>
    </citation>
    <scope>NUCLEOTIDE SEQUENCE [LARGE SCALE GENOMIC DNA]</scope>
    <source>
        <strain evidence="10">OYP9E10</strain>
    </source>
</reference>
<evidence type="ECO:0000256" key="2">
    <source>
        <dbReference type="ARBA" id="ARBA00023002"/>
    </source>
</evidence>
<evidence type="ECO:0000313" key="8">
    <source>
        <dbReference type="Proteomes" id="UP000027331"/>
    </source>
</evidence>
<keyword evidence="8" id="KW-1185">Reference proteome</keyword>
<dbReference type="PRINTS" id="PR00081">
    <property type="entry name" value="GDHRDH"/>
</dbReference>
<dbReference type="InterPro" id="IPR057326">
    <property type="entry name" value="KR_dom"/>
</dbReference>
<reference evidence="7" key="3">
    <citation type="submission" date="2017-07" db="EMBL/GenBank/DDBJ databases">
        <authorList>
            <person name="Sun Z.S."/>
            <person name="Albrecht U."/>
            <person name="Echele G."/>
            <person name="Lee C.C."/>
        </authorList>
    </citation>
    <scope>NUCLEOTIDE SEQUENCE [LARGE SCALE GENOMIC DNA]</scope>
    <source>
        <strain evidence="7">OYP9E10</strain>
    </source>
</reference>
<evidence type="ECO:0000313" key="6">
    <source>
        <dbReference type="EMBL" id="KQB00808.1"/>
    </source>
</evidence>
<dbReference type="CDD" id="cd05233">
    <property type="entry name" value="SDR_c"/>
    <property type="match status" value="1"/>
</dbReference>
<comment type="caution">
    <text evidence="6">The sequence shown here is derived from an EMBL/GenBank/DDBJ whole genome shotgun (WGS) entry which is preliminary data.</text>
</comment>
<dbReference type="EMBL" id="JJMN01000046">
    <property type="protein sequence ID" value="KDO14439.1"/>
    <property type="molecule type" value="Genomic_DNA"/>
</dbReference>
<dbReference type="PATRIC" id="fig|1481663.10.peg.2395"/>
<name>A0A067B7U2_VIBMT</name>
<dbReference type="OrthoDB" id="7301144at2"/>
<sequence length="265" mass="29265">MDIKHQYVLLTGASGGIGEQIAHALAARGAWLILVGRDSKKLEMLRQSLPTAEKHTILSADLSSEEGVAQLQALAEEFGRRHQAISVVINNAGTNQFCLLARRSIESVQRELTLNLMTPIQITQMALHWVTKPELIVNIGSSFGAIGYPGYSTYCAAKAGLHRFSEAMNRELDGTGVKVLYLAPRATNTALNSESVKQLNQALGHHSDEPEFVAEQVAKMIETEQSVMWLGWPEKWFVRLNQLLPSLVSGAIKKQQHILLSFLNR</sequence>
<dbReference type="PRINTS" id="PR00080">
    <property type="entry name" value="SDRFAMILY"/>
</dbReference>
<dbReference type="EMBL" id="NMSH01000031">
    <property type="protein sequence ID" value="PAR19697.1"/>
    <property type="molecule type" value="Genomic_DNA"/>
</dbReference>
<dbReference type="Proteomes" id="UP000027331">
    <property type="component" value="Unassembled WGS sequence"/>
</dbReference>
<proteinExistence type="inferred from homology"/>
<dbReference type="AlphaFoldDB" id="A0A067B7U2"/>
<accession>A0A067B7U2</accession>
<evidence type="ECO:0000259" key="4">
    <source>
        <dbReference type="SMART" id="SM00822"/>
    </source>
</evidence>
<evidence type="ECO:0000313" key="9">
    <source>
        <dbReference type="Proteomes" id="UP000050491"/>
    </source>
</evidence>
<reference evidence="5 8" key="1">
    <citation type="submission" date="2014-04" db="EMBL/GenBank/DDBJ databases">
        <title>Vibrio metecus sp. nov., a close relative of Vibrio cholerae isolated from coastal brackish ponds and clinical specimens.</title>
        <authorList>
            <person name="Kirchberger P.C."/>
            <person name="Turnsek M."/>
            <person name="Hunt D.E."/>
            <person name="Haley B.J."/>
            <person name="Colwell R."/>
            <person name="Polz M.F."/>
            <person name="Tarr C.L."/>
            <person name="Boucher Y."/>
        </authorList>
    </citation>
    <scope>NUCLEOTIDE SEQUENCE [LARGE SCALE GENOMIC DNA]</scope>
    <source>
        <strain evidence="5">OP3H</strain>
        <strain evidence="8">PPCK-2014</strain>
    </source>
</reference>
<comment type="similarity">
    <text evidence="1 3">Belongs to the short-chain dehydrogenases/reductases (SDR) family.</text>
</comment>
<feature type="domain" description="Ketoreductase" evidence="4">
    <location>
        <begin position="6"/>
        <end position="186"/>
    </location>
</feature>
<evidence type="ECO:0000313" key="7">
    <source>
        <dbReference type="EMBL" id="PAR19697.1"/>
    </source>
</evidence>
<dbReference type="InterPro" id="IPR036291">
    <property type="entry name" value="NAD(P)-bd_dom_sf"/>
</dbReference>
<evidence type="ECO:0000313" key="10">
    <source>
        <dbReference type="Proteomes" id="UP000216173"/>
    </source>
</evidence>
<protein>
    <submittedName>
        <fullName evidence="6 7">Short-chain dehydrogenase</fullName>
    </submittedName>
</protein>
<evidence type="ECO:0000256" key="3">
    <source>
        <dbReference type="RuleBase" id="RU000363"/>
    </source>
</evidence>
<dbReference type="SMART" id="SM00822">
    <property type="entry name" value="PKS_KR"/>
    <property type="match status" value="1"/>
</dbReference>
<dbReference type="GO" id="GO:0016020">
    <property type="term" value="C:membrane"/>
    <property type="evidence" value="ECO:0007669"/>
    <property type="project" value="TreeGrafter"/>
</dbReference>
<dbReference type="InterPro" id="IPR002347">
    <property type="entry name" value="SDR_fam"/>
</dbReference>
<dbReference type="NCBIfam" id="NF006565">
    <property type="entry name" value="PRK09072.1"/>
    <property type="match status" value="1"/>
</dbReference>
<dbReference type="PANTHER" id="PTHR44196">
    <property type="entry name" value="DEHYDROGENASE/REDUCTASE SDR FAMILY MEMBER 7B"/>
    <property type="match status" value="1"/>
</dbReference>
<evidence type="ECO:0000313" key="5">
    <source>
        <dbReference type="EMBL" id="KDO14439.1"/>
    </source>
</evidence>
<dbReference type="SUPFAM" id="SSF51735">
    <property type="entry name" value="NAD(P)-binding Rossmann-fold domains"/>
    <property type="match status" value="1"/>
</dbReference>